<dbReference type="InterPro" id="IPR039749">
    <property type="entry name" value="NUB1"/>
</dbReference>
<dbReference type="InterPro" id="IPR000626">
    <property type="entry name" value="Ubiquitin-like_dom"/>
</dbReference>
<gene>
    <name evidence="2" type="ORF">PIB30_074590</name>
</gene>
<protein>
    <recommendedName>
        <fullName evidence="1">Ubiquitin-like domain-containing protein</fullName>
    </recommendedName>
</protein>
<dbReference type="InterPro" id="IPR029071">
    <property type="entry name" value="Ubiquitin-like_domsf"/>
</dbReference>
<feature type="domain" description="Ubiquitin-like" evidence="1">
    <location>
        <begin position="23"/>
        <end position="77"/>
    </location>
</feature>
<evidence type="ECO:0000313" key="2">
    <source>
        <dbReference type="EMBL" id="MED6223508.1"/>
    </source>
</evidence>
<dbReference type="EMBL" id="JASCZI010272791">
    <property type="protein sequence ID" value="MED6223508.1"/>
    <property type="molecule type" value="Genomic_DNA"/>
</dbReference>
<comment type="caution">
    <text evidence="2">The sequence shown here is derived from an EMBL/GenBank/DDBJ whole genome shotgun (WGS) entry which is preliminary data.</text>
</comment>
<keyword evidence="3" id="KW-1185">Reference proteome</keyword>
<organism evidence="2 3">
    <name type="scientific">Stylosanthes scabra</name>
    <dbReference type="NCBI Taxonomy" id="79078"/>
    <lineage>
        <taxon>Eukaryota</taxon>
        <taxon>Viridiplantae</taxon>
        <taxon>Streptophyta</taxon>
        <taxon>Embryophyta</taxon>
        <taxon>Tracheophyta</taxon>
        <taxon>Spermatophyta</taxon>
        <taxon>Magnoliopsida</taxon>
        <taxon>eudicotyledons</taxon>
        <taxon>Gunneridae</taxon>
        <taxon>Pentapetalae</taxon>
        <taxon>rosids</taxon>
        <taxon>fabids</taxon>
        <taxon>Fabales</taxon>
        <taxon>Fabaceae</taxon>
        <taxon>Papilionoideae</taxon>
        <taxon>50 kb inversion clade</taxon>
        <taxon>dalbergioids sensu lato</taxon>
        <taxon>Dalbergieae</taxon>
        <taxon>Pterocarpus clade</taxon>
        <taxon>Stylosanthes</taxon>
    </lineage>
</organism>
<dbReference type="Proteomes" id="UP001341840">
    <property type="component" value="Unassembled WGS sequence"/>
</dbReference>
<proteinExistence type="predicted"/>
<dbReference type="PANTHER" id="PTHR12948:SF3">
    <property type="entry name" value="NEDD8 ULTIMATE BUSTER 1"/>
    <property type="match status" value="1"/>
</dbReference>
<evidence type="ECO:0000259" key="1">
    <source>
        <dbReference type="PROSITE" id="PS50053"/>
    </source>
</evidence>
<sequence length="180" mass="19994">MARLKIRGAWSGLLEHVSVDAWTVPKLREEVAARADCSPDCITLTFAGKILKDADADDDADAVRSLASLGVKNNSKILATRISPQERDALRREEKLFIRVEQIRVTANAIEGKHRRRIPVEDLNREAEDPTGQLVHIGSEMESRAVMLGARLHAMAVNLIGFERYNDALEALSLGEVRSR</sequence>
<name>A0ABU6ZNC9_9FABA</name>
<dbReference type="Gene3D" id="3.10.20.90">
    <property type="entry name" value="Phosphatidylinositol 3-kinase Catalytic Subunit, Chain A, domain 1"/>
    <property type="match status" value="1"/>
</dbReference>
<dbReference type="PROSITE" id="PS50053">
    <property type="entry name" value="UBIQUITIN_2"/>
    <property type="match status" value="1"/>
</dbReference>
<dbReference type="SUPFAM" id="SSF54236">
    <property type="entry name" value="Ubiquitin-like"/>
    <property type="match status" value="1"/>
</dbReference>
<dbReference type="PANTHER" id="PTHR12948">
    <property type="entry name" value="NEDD8 ULTIMATE BUSTER-1 BS4 PROTEIN"/>
    <property type="match status" value="1"/>
</dbReference>
<accession>A0ABU6ZNC9</accession>
<reference evidence="2 3" key="1">
    <citation type="journal article" date="2023" name="Plants (Basel)">
        <title>Bridging the Gap: Combining Genomics and Transcriptomics Approaches to Understand Stylosanthes scabra, an Orphan Legume from the Brazilian Caatinga.</title>
        <authorList>
            <person name="Ferreira-Neto J.R.C."/>
            <person name="da Silva M.D."/>
            <person name="Binneck E."/>
            <person name="de Melo N.F."/>
            <person name="da Silva R.H."/>
            <person name="de Melo A.L.T.M."/>
            <person name="Pandolfi V."/>
            <person name="Bustamante F.O."/>
            <person name="Brasileiro-Vidal A.C."/>
            <person name="Benko-Iseppon A.M."/>
        </authorList>
    </citation>
    <scope>NUCLEOTIDE SEQUENCE [LARGE SCALE GENOMIC DNA]</scope>
    <source>
        <tissue evidence="2">Leaves</tissue>
    </source>
</reference>
<evidence type="ECO:0000313" key="3">
    <source>
        <dbReference type="Proteomes" id="UP001341840"/>
    </source>
</evidence>